<keyword evidence="8" id="KW-0862">Zinc</keyword>
<keyword evidence="14" id="KW-1185">Reference proteome</keyword>
<accession>A0A0L0FD42</accession>
<comment type="similarity">
    <text evidence="2">Belongs to the metallo-dependent hydrolases superfamily. ACMSD family.</text>
</comment>
<dbReference type="SUPFAM" id="SSF51556">
    <property type="entry name" value="Metallo-dependent hydrolases"/>
    <property type="match status" value="1"/>
</dbReference>
<evidence type="ECO:0000256" key="8">
    <source>
        <dbReference type="ARBA" id="ARBA00022833"/>
    </source>
</evidence>
<evidence type="ECO:0000259" key="12">
    <source>
        <dbReference type="Pfam" id="PF04909"/>
    </source>
</evidence>
<dbReference type="InterPro" id="IPR006680">
    <property type="entry name" value="Amidohydro-rel"/>
</dbReference>
<dbReference type="PANTHER" id="PTHR21240">
    <property type="entry name" value="2-AMINO-3-CARBOXYLMUCONATE-6-SEMIALDEHYDE DECARBOXYLASE"/>
    <property type="match status" value="1"/>
</dbReference>
<dbReference type="GO" id="GO:0046872">
    <property type="term" value="F:metal ion binding"/>
    <property type="evidence" value="ECO:0007669"/>
    <property type="project" value="UniProtKB-KW"/>
</dbReference>
<name>A0A0L0FD42_9EUKA</name>
<evidence type="ECO:0000313" key="13">
    <source>
        <dbReference type="EMBL" id="KNC74660.1"/>
    </source>
</evidence>
<dbReference type="Gene3D" id="3.20.20.140">
    <property type="entry name" value="Metal-dependent hydrolases"/>
    <property type="match status" value="1"/>
</dbReference>
<evidence type="ECO:0000256" key="1">
    <source>
        <dbReference type="ARBA" id="ARBA00005079"/>
    </source>
</evidence>
<dbReference type="OrthoDB" id="191270at2759"/>
<dbReference type="InterPro" id="IPR032465">
    <property type="entry name" value="ACMSD"/>
</dbReference>
<dbReference type="GO" id="GO:0019748">
    <property type="term" value="P:secondary metabolic process"/>
    <property type="evidence" value="ECO:0007669"/>
    <property type="project" value="TreeGrafter"/>
</dbReference>
<dbReference type="InterPro" id="IPR032466">
    <property type="entry name" value="Metal_Hydrolase"/>
</dbReference>
<dbReference type="Proteomes" id="UP000054560">
    <property type="component" value="Unassembled WGS sequence"/>
</dbReference>
<comment type="subunit">
    <text evidence="3">Monomer.</text>
</comment>
<evidence type="ECO:0000256" key="2">
    <source>
        <dbReference type="ARBA" id="ARBA00005871"/>
    </source>
</evidence>
<evidence type="ECO:0000256" key="3">
    <source>
        <dbReference type="ARBA" id="ARBA00011245"/>
    </source>
</evidence>
<dbReference type="GO" id="GO:0016787">
    <property type="term" value="F:hydrolase activity"/>
    <property type="evidence" value="ECO:0007669"/>
    <property type="project" value="InterPro"/>
</dbReference>
<comment type="pathway">
    <text evidence="1">Secondary metabolite metabolism; quinolate metabolism.</text>
</comment>
<dbReference type="RefSeq" id="XP_014148562.1">
    <property type="nucleotide sequence ID" value="XM_014293087.1"/>
</dbReference>
<feature type="domain" description="Amidohydrolase-related" evidence="12">
    <location>
        <begin position="26"/>
        <end position="390"/>
    </location>
</feature>
<dbReference type="eggNOG" id="KOG4245">
    <property type="taxonomic scope" value="Eukaryota"/>
</dbReference>
<dbReference type="EC" id="4.1.1.45" evidence="4"/>
<protein>
    <recommendedName>
        <fullName evidence="5">2-amino-3-carboxymuconate-6-semialdehyde decarboxylase</fullName>
        <ecNumber evidence="4">4.1.1.45</ecNumber>
    </recommendedName>
    <alternativeName>
        <fullName evidence="10">Picolinate carboxylase</fullName>
    </alternativeName>
</protein>
<dbReference type="EMBL" id="KQ244191">
    <property type="protein sequence ID" value="KNC74660.1"/>
    <property type="molecule type" value="Genomic_DNA"/>
</dbReference>
<dbReference type="GeneID" id="25913304"/>
<dbReference type="STRING" id="667725.A0A0L0FD42"/>
<evidence type="ECO:0000256" key="4">
    <source>
        <dbReference type="ARBA" id="ARBA00012365"/>
    </source>
</evidence>
<gene>
    <name evidence="13" type="ORF">SARC_12800</name>
</gene>
<evidence type="ECO:0000256" key="6">
    <source>
        <dbReference type="ARBA" id="ARBA00022723"/>
    </source>
</evidence>
<dbReference type="GO" id="GO:0005829">
    <property type="term" value="C:cytosol"/>
    <property type="evidence" value="ECO:0007669"/>
    <property type="project" value="TreeGrafter"/>
</dbReference>
<keyword evidence="6" id="KW-0479">Metal-binding</keyword>
<evidence type="ECO:0000256" key="10">
    <source>
        <dbReference type="ARBA" id="ARBA00031120"/>
    </source>
</evidence>
<dbReference type="GO" id="GO:0001760">
    <property type="term" value="F:aminocarboxymuconate-semialdehyde decarboxylase activity"/>
    <property type="evidence" value="ECO:0007669"/>
    <property type="project" value="UniProtKB-EC"/>
</dbReference>
<evidence type="ECO:0000256" key="11">
    <source>
        <dbReference type="RuleBase" id="RU366045"/>
    </source>
</evidence>
<dbReference type="Pfam" id="PF04909">
    <property type="entry name" value="Amidohydro_2"/>
    <property type="match status" value="1"/>
</dbReference>
<keyword evidence="7 11" id="KW-0210">Decarboxylase</keyword>
<evidence type="ECO:0000313" key="14">
    <source>
        <dbReference type="Proteomes" id="UP000054560"/>
    </source>
</evidence>
<evidence type="ECO:0000256" key="7">
    <source>
        <dbReference type="ARBA" id="ARBA00022793"/>
    </source>
</evidence>
<keyword evidence="9 11" id="KW-0456">Lyase</keyword>
<sequence>MLSGGSDIPVGDGTMSESREGAFKVDIHTHILPENIPDFRTQFGYGDWITLKHKDDVAQGVSGDETTGHSRTTADMMLNGKHFRTINCNCWSSQSRMSDCEDSGVNVQVLSTVPVMFSYWAKADDALLVSQFVNDDIAARVKSNPKRYVGLGTVPMQAPTLAVQELKRCMTTLGLRGVEIGSHINEWNLDAPELEPFWSACEDLDAAIFVHPWDMQEDGRMAKYWFPWLIGMPCETTIAICSLIFGGVMERHPNLKVCFAHGGGSFLATLGRIRHGFKTRPDLCQTNNTVDPEVYLKRLWIDSLVHDEDALRLAVKKLGSRNIMLGTDYPFVLGEHMPGKLIEDVARSDEELIAAAGGSSGDVLLQKLGAISDETKINLLGENALRWLGLDRKKFR</sequence>
<dbReference type="PANTHER" id="PTHR21240:SF27">
    <property type="entry name" value="2-AMINO-3-CARBOXYMUCONATE-6-SEMIALDEHYDE DECARBOXYLASE"/>
    <property type="match status" value="1"/>
</dbReference>
<reference evidence="13 14" key="1">
    <citation type="submission" date="2011-02" db="EMBL/GenBank/DDBJ databases">
        <title>The Genome Sequence of Sphaeroforma arctica JP610.</title>
        <authorList>
            <consortium name="The Broad Institute Genome Sequencing Platform"/>
            <person name="Russ C."/>
            <person name="Cuomo C."/>
            <person name="Young S.K."/>
            <person name="Zeng Q."/>
            <person name="Gargeya S."/>
            <person name="Alvarado L."/>
            <person name="Berlin A."/>
            <person name="Chapman S.B."/>
            <person name="Chen Z."/>
            <person name="Freedman E."/>
            <person name="Gellesch M."/>
            <person name="Goldberg J."/>
            <person name="Griggs A."/>
            <person name="Gujja S."/>
            <person name="Heilman E."/>
            <person name="Heiman D."/>
            <person name="Howarth C."/>
            <person name="Mehta T."/>
            <person name="Neiman D."/>
            <person name="Pearson M."/>
            <person name="Roberts A."/>
            <person name="Saif S."/>
            <person name="Shea T."/>
            <person name="Shenoy N."/>
            <person name="Sisk P."/>
            <person name="Stolte C."/>
            <person name="Sykes S."/>
            <person name="White J."/>
            <person name="Yandava C."/>
            <person name="Burger G."/>
            <person name="Gray M.W."/>
            <person name="Holland P.W.H."/>
            <person name="King N."/>
            <person name="Lang F.B.F."/>
            <person name="Roger A.J."/>
            <person name="Ruiz-Trillo I."/>
            <person name="Haas B."/>
            <person name="Nusbaum C."/>
            <person name="Birren B."/>
        </authorList>
    </citation>
    <scope>NUCLEOTIDE SEQUENCE [LARGE SCALE GENOMIC DNA]</scope>
    <source>
        <strain evidence="13 14">JP610</strain>
    </source>
</reference>
<evidence type="ECO:0000256" key="9">
    <source>
        <dbReference type="ARBA" id="ARBA00023239"/>
    </source>
</evidence>
<organism evidence="13 14">
    <name type="scientific">Sphaeroforma arctica JP610</name>
    <dbReference type="NCBI Taxonomy" id="667725"/>
    <lineage>
        <taxon>Eukaryota</taxon>
        <taxon>Ichthyosporea</taxon>
        <taxon>Ichthyophonida</taxon>
        <taxon>Sphaeroforma</taxon>
    </lineage>
</organism>
<proteinExistence type="inferred from homology"/>
<dbReference type="AlphaFoldDB" id="A0A0L0FD42"/>
<evidence type="ECO:0000256" key="5">
    <source>
        <dbReference type="ARBA" id="ARBA00021214"/>
    </source>
</evidence>